<sequence>EKNEVRDTQQHEHRWQNDHRNLRVFSTQCTNISPTTQINERQLPCMDCTSLLKLREFRNALRVAMPSNENYQHLNKEYHNEILGEQYAKVKGMSELLNATSSIFVNFAKGALQGKYDNHDVFLGLVKAMTQKINQDECGVGMQNFYYAPAWD</sequence>
<evidence type="ECO:0000313" key="1">
    <source>
        <dbReference type="EMBL" id="KAF9076318.1"/>
    </source>
</evidence>
<dbReference type="Proteomes" id="UP000772434">
    <property type="component" value="Unassembled WGS sequence"/>
</dbReference>
<gene>
    <name evidence="1" type="ORF">BDP27DRAFT_1142552</name>
</gene>
<dbReference type="EMBL" id="JADNRY010000007">
    <property type="protein sequence ID" value="KAF9076318.1"/>
    <property type="molecule type" value="Genomic_DNA"/>
</dbReference>
<protein>
    <submittedName>
        <fullName evidence="1">Uncharacterized protein</fullName>
    </submittedName>
</protein>
<proteinExistence type="predicted"/>
<dbReference type="OrthoDB" id="73076at2759"/>
<feature type="non-terminal residue" evidence="1">
    <location>
        <position position="152"/>
    </location>
</feature>
<comment type="caution">
    <text evidence="1">The sequence shown here is derived from an EMBL/GenBank/DDBJ whole genome shotgun (WGS) entry which is preliminary data.</text>
</comment>
<dbReference type="AlphaFoldDB" id="A0A9P5Q7Y5"/>
<feature type="non-terminal residue" evidence="1">
    <location>
        <position position="1"/>
    </location>
</feature>
<accession>A0A9P5Q7Y5</accession>
<name>A0A9P5Q7Y5_9AGAR</name>
<keyword evidence="2" id="KW-1185">Reference proteome</keyword>
<evidence type="ECO:0000313" key="2">
    <source>
        <dbReference type="Proteomes" id="UP000772434"/>
    </source>
</evidence>
<reference evidence="1" key="1">
    <citation type="submission" date="2020-11" db="EMBL/GenBank/DDBJ databases">
        <authorList>
            <consortium name="DOE Joint Genome Institute"/>
            <person name="Ahrendt S."/>
            <person name="Riley R."/>
            <person name="Andreopoulos W."/>
            <person name="Labutti K."/>
            <person name="Pangilinan J."/>
            <person name="Ruiz-Duenas F.J."/>
            <person name="Barrasa J.M."/>
            <person name="Sanchez-Garcia M."/>
            <person name="Camarero S."/>
            <person name="Miyauchi S."/>
            <person name="Serrano A."/>
            <person name="Linde D."/>
            <person name="Babiker R."/>
            <person name="Drula E."/>
            <person name="Ayuso-Fernandez I."/>
            <person name="Pacheco R."/>
            <person name="Padilla G."/>
            <person name="Ferreira P."/>
            <person name="Barriuso J."/>
            <person name="Kellner H."/>
            <person name="Castanera R."/>
            <person name="Alfaro M."/>
            <person name="Ramirez L."/>
            <person name="Pisabarro A.G."/>
            <person name="Kuo A."/>
            <person name="Tritt A."/>
            <person name="Lipzen A."/>
            <person name="He G."/>
            <person name="Yan M."/>
            <person name="Ng V."/>
            <person name="Cullen D."/>
            <person name="Martin F."/>
            <person name="Rosso M.-N."/>
            <person name="Henrissat B."/>
            <person name="Hibbett D."/>
            <person name="Martinez A.T."/>
            <person name="Grigoriev I.V."/>
        </authorList>
    </citation>
    <scope>NUCLEOTIDE SEQUENCE</scope>
    <source>
        <strain evidence="1">AH 40177</strain>
    </source>
</reference>
<organism evidence="1 2">
    <name type="scientific">Rhodocollybia butyracea</name>
    <dbReference type="NCBI Taxonomy" id="206335"/>
    <lineage>
        <taxon>Eukaryota</taxon>
        <taxon>Fungi</taxon>
        <taxon>Dikarya</taxon>
        <taxon>Basidiomycota</taxon>
        <taxon>Agaricomycotina</taxon>
        <taxon>Agaricomycetes</taxon>
        <taxon>Agaricomycetidae</taxon>
        <taxon>Agaricales</taxon>
        <taxon>Marasmiineae</taxon>
        <taxon>Omphalotaceae</taxon>
        <taxon>Rhodocollybia</taxon>
    </lineage>
</organism>